<organism evidence="1 2">
    <name type="scientific">[Candida] jaroonii</name>
    <dbReference type="NCBI Taxonomy" id="467808"/>
    <lineage>
        <taxon>Eukaryota</taxon>
        <taxon>Fungi</taxon>
        <taxon>Dikarya</taxon>
        <taxon>Ascomycota</taxon>
        <taxon>Saccharomycotina</taxon>
        <taxon>Pichiomycetes</taxon>
        <taxon>Debaryomycetaceae</taxon>
        <taxon>Yamadazyma</taxon>
    </lineage>
</organism>
<name>A0ACA9YDT2_9ASCO</name>
<evidence type="ECO:0000313" key="1">
    <source>
        <dbReference type="EMBL" id="CAH6722822.1"/>
    </source>
</evidence>
<keyword evidence="2" id="KW-1185">Reference proteome</keyword>
<comment type="caution">
    <text evidence="1">The sequence shown here is derived from an EMBL/GenBank/DDBJ whole genome shotgun (WGS) entry which is preliminary data.</text>
</comment>
<reference evidence="1" key="1">
    <citation type="submission" date="2022-06" db="EMBL/GenBank/DDBJ databases">
        <authorList>
            <person name="Legras J.-L."/>
            <person name="Devillers H."/>
            <person name="Grondin C."/>
        </authorList>
    </citation>
    <scope>NUCLEOTIDE SEQUENCE</scope>
    <source>
        <strain evidence="1">CLIB 1444</strain>
    </source>
</reference>
<dbReference type="EMBL" id="CALSDN010000011">
    <property type="protein sequence ID" value="CAH6722822.1"/>
    <property type="molecule type" value="Genomic_DNA"/>
</dbReference>
<sequence length="241" mass="26598">MSLIPLPPSLVPFLEPFLPANDEVFITLTYAQSLDSRISSKPGVQTKISHLETKTMTHYLRSKHDGILVGIGTVLADDPKLNCRYEGGNSPVPIVLDPHGKWVYHKSQLRKICDGNQGKPPVIIIDEESQLDDESVKVLAQQGGKILQLPLKQPNNWNIIIDALSQQGIKSIMIEGGARIINDLLIYKKDNKSIVNSLIITIGPVFLGNEGVEISPLKHVSLSHVKWWSGIQDSIMCATIE</sequence>
<accession>A0ACA9YDT2</accession>
<evidence type="ECO:0000313" key="2">
    <source>
        <dbReference type="Proteomes" id="UP001152531"/>
    </source>
</evidence>
<proteinExistence type="predicted"/>
<protein>
    <submittedName>
        <fullName evidence="1">2,5-diamino-6-ribosylamino-4(3H)-pyrimidinone 5'-phosphate reductase</fullName>
    </submittedName>
</protein>
<gene>
    <name evidence="1" type="ORF">CLIB1444_11S01882</name>
</gene>
<dbReference type="Proteomes" id="UP001152531">
    <property type="component" value="Unassembled WGS sequence"/>
</dbReference>